<feature type="region of interest" description="VHIID" evidence="5">
    <location>
        <begin position="112"/>
        <end position="177"/>
    </location>
</feature>
<evidence type="ECO:0000313" key="6">
    <source>
        <dbReference type="EMBL" id="GAU20840.1"/>
    </source>
</evidence>
<dbReference type="Pfam" id="PF03514">
    <property type="entry name" value="GRAS"/>
    <property type="match status" value="1"/>
</dbReference>
<feature type="region of interest" description="Leucine repeat II (LRII)" evidence="5">
    <location>
        <begin position="187"/>
        <end position="219"/>
    </location>
</feature>
<dbReference type="AlphaFoldDB" id="A0A2Z6MW56"/>
<dbReference type="PROSITE" id="PS50985">
    <property type="entry name" value="GRAS"/>
    <property type="match status" value="1"/>
</dbReference>
<protein>
    <submittedName>
        <fullName evidence="6">Uncharacterized protein</fullName>
    </submittedName>
</protein>
<evidence type="ECO:0000256" key="5">
    <source>
        <dbReference type="PROSITE-ProRule" id="PRU01191"/>
    </source>
</evidence>
<reference evidence="7" key="1">
    <citation type="journal article" date="2017" name="Front. Plant Sci.">
        <title>Climate Clever Clovers: New Paradigm to Reduce the Environmental Footprint of Ruminants by Breeding Low Methanogenic Forages Utilizing Haplotype Variation.</title>
        <authorList>
            <person name="Kaur P."/>
            <person name="Appels R."/>
            <person name="Bayer P.E."/>
            <person name="Keeble-Gagnere G."/>
            <person name="Wang J."/>
            <person name="Hirakawa H."/>
            <person name="Shirasawa K."/>
            <person name="Vercoe P."/>
            <person name="Stefanova K."/>
            <person name="Durmic Z."/>
            <person name="Nichols P."/>
            <person name="Revell C."/>
            <person name="Isobe S.N."/>
            <person name="Edwards D."/>
            <person name="Erskine W."/>
        </authorList>
    </citation>
    <scope>NUCLEOTIDE SEQUENCE [LARGE SCALE GENOMIC DNA]</scope>
    <source>
        <strain evidence="7">cv. Daliak</strain>
    </source>
</reference>
<evidence type="ECO:0000256" key="1">
    <source>
        <dbReference type="ARBA" id="ARBA00004123"/>
    </source>
</evidence>
<feature type="region of interest" description="SAW" evidence="5">
    <location>
        <begin position="377"/>
        <end position="451"/>
    </location>
</feature>
<name>A0A2Z6MW56_TRISU</name>
<feature type="short sequence motif" description="LXXLL motif" evidence="5">
    <location>
        <begin position="236"/>
        <end position="240"/>
    </location>
</feature>
<evidence type="ECO:0000256" key="3">
    <source>
        <dbReference type="ARBA" id="ARBA00023163"/>
    </source>
</evidence>
<dbReference type="InterPro" id="IPR005202">
    <property type="entry name" value="TF_GRAS"/>
</dbReference>
<dbReference type="EMBL" id="DF973221">
    <property type="protein sequence ID" value="GAU20840.1"/>
    <property type="molecule type" value="Genomic_DNA"/>
</dbReference>
<gene>
    <name evidence="6" type="ORF">TSUD_120320</name>
</gene>
<sequence length="454" mass="51626">MENDPWFFFLHPYGLGSPYHWLRELRCDSNSSNPISLLIECAKCVASGSIKNADIGLEYISQISSPYGSAVQRVVTYFSEALGYKIVKHLPGVYKALNSSKTSLTSDDILVQKYFYDLCPFLKFSYLITNQAIVESMECEKVVHIIDLHCSEPAQWINLIQTLKKRHGGPPHLKITGIHEKKEVLDQMSFHLTTEAGNLDFPLQFNPIVSKLEDVDFENLPVKTGDAVAITSALQLHSLLATDDEMVGKISPAGPSSINLQRAGQMGQRTFAEWLERDMINAYILSPDSALSPLFIGASPKMGIFLNAMRKLKPKLLVITEQESNLNGCNLMERIDRALYFYTSLFDCLDSTVTRTSVERLKLESMLLGEQIKNIITCEGVDRKERHEKVEKWIRRLEMAGFEKVPLSYNGRIEATSLLQRYSHKYKFKEENDCLLICWSDRPLFSVSAWSFRR</sequence>
<dbReference type="Proteomes" id="UP000242715">
    <property type="component" value="Unassembled WGS sequence"/>
</dbReference>
<evidence type="ECO:0000256" key="4">
    <source>
        <dbReference type="ARBA" id="ARBA00023242"/>
    </source>
</evidence>
<comment type="caution">
    <text evidence="5">Lacks conserved residue(s) required for the propagation of feature annotation.</text>
</comment>
<keyword evidence="7" id="KW-1185">Reference proteome</keyword>
<proteinExistence type="inferred from homology"/>
<dbReference type="OrthoDB" id="762338at2759"/>
<dbReference type="PANTHER" id="PTHR31636">
    <property type="entry name" value="OSJNBA0084A10.13 PROTEIN-RELATED"/>
    <property type="match status" value="1"/>
</dbReference>
<evidence type="ECO:0000313" key="7">
    <source>
        <dbReference type="Proteomes" id="UP000242715"/>
    </source>
</evidence>
<accession>A0A2Z6MW56</accession>
<comment type="similarity">
    <text evidence="5">Belongs to the GRAS family.</text>
</comment>
<organism evidence="6 7">
    <name type="scientific">Trifolium subterraneum</name>
    <name type="common">Subterranean clover</name>
    <dbReference type="NCBI Taxonomy" id="3900"/>
    <lineage>
        <taxon>Eukaryota</taxon>
        <taxon>Viridiplantae</taxon>
        <taxon>Streptophyta</taxon>
        <taxon>Embryophyta</taxon>
        <taxon>Tracheophyta</taxon>
        <taxon>Spermatophyta</taxon>
        <taxon>Magnoliopsida</taxon>
        <taxon>eudicotyledons</taxon>
        <taxon>Gunneridae</taxon>
        <taxon>Pentapetalae</taxon>
        <taxon>rosids</taxon>
        <taxon>fabids</taxon>
        <taxon>Fabales</taxon>
        <taxon>Fabaceae</taxon>
        <taxon>Papilionoideae</taxon>
        <taxon>50 kb inversion clade</taxon>
        <taxon>NPAAA clade</taxon>
        <taxon>Hologalegina</taxon>
        <taxon>IRL clade</taxon>
        <taxon>Trifolieae</taxon>
        <taxon>Trifolium</taxon>
    </lineage>
</organism>
<dbReference type="GO" id="GO:0005634">
    <property type="term" value="C:nucleus"/>
    <property type="evidence" value="ECO:0007669"/>
    <property type="project" value="UniProtKB-SubCell"/>
</dbReference>
<keyword evidence="2" id="KW-0805">Transcription regulation</keyword>
<comment type="subcellular location">
    <subcellularLocation>
        <location evidence="1">Nucleus</location>
    </subcellularLocation>
</comment>
<dbReference type="GO" id="GO:0009610">
    <property type="term" value="P:response to symbiotic fungus"/>
    <property type="evidence" value="ECO:0007669"/>
    <property type="project" value="UniProtKB-ARBA"/>
</dbReference>
<keyword evidence="4" id="KW-0539">Nucleus</keyword>
<feature type="short sequence motif" description="VHIID" evidence="5">
    <location>
        <begin position="143"/>
        <end position="147"/>
    </location>
</feature>
<keyword evidence="3" id="KW-0804">Transcription</keyword>
<evidence type="ECO:0000256" key="2">
    <source>
        <dbReference type="ARBA" id="ARBA00023015"/>
    </source>
</evidence>